<feature type="transmembrane region" description="Helical" evidence="1">
    <location>
        <begin position="132"/>
        <end position="157"/>
    </location>
</feature>
<feature type="transmembrane region" description="Helical" evidence="1">
    <location>
        <begin position="67"/>
        <end position="84"/>
    </location>
</feature>
<keyword evidence="1" id="KW-0472">Membrane</keyword>
<feature type="transmembrane region" description="Helical" evidence="1">
    <location>
        <begin position="240"/>
        <end position="258"/>
    </location>
</feature>
<evidence type="ECO:0000313" key="3">
    <source>
        <dbReference type="Proteomes" id="UP000187209"/>
    </source>
</evidence>
<feature type="transmembrane region" description="Helical" evidence="1">
    <location>
        <begin position="297"/>
        <end position="316"/>
    </location>
</feature>
<keyword evidence="3" id="KW-1185">Reference proteome</keyword>
<feature type="transmembrane region" description="Helical" evidence="1">
    <location>
        <begin position="1297"/>
        <end position="1316"/>
    </location>
</feature>
<name>A0A1R2AXI0_9CILI</name>
<feature type="transmembrane region" description="Helical" evidence="1">
    <location>
        <begin position="37"/>
        <end position="55"/>
    </location>
</feature>
<evidence type="ECO:0000256" key="1">
    <source>
        <dbReference type="SAM" id="Phobius"/>
    </source>
</evidence>
<organism evidence="2 3">
    <name type="scientific">Stentor coeruleus</name>
    <dbReference type="NCBI Taxonomy" id="5963"/>
    <lineage>
        <taxon>Eukaryota</taxon>
        <taxon>Sar</taxon>
        <taxon>Alveolata</taxon>
        <taxon>Ciliophora</taxon>
        <taxon>Postciliodesmatophora</taxon>
        <taxon>Heterotrichea</taxon>
        <taxon>Heterotrichida</taxon>
        <taxon>Stentoridae</taxon>
        <taxon>Stentor</taxon>
    </lineage>
</organism>
<feature type="transmembrane region" description="Helical" evidence="1">
    <location>
        <begin position="96"/>
        <end position="120"/>
    </location>
</feature>
<feature type="transmembrane region" description="Helical" evidence="1">
    <location>
        <begin position="1028"/>
        <end position="1051"/>
    </location>
</feature>
<feature type="transmembrane region" description="Helical" evidence="1">
    <location>
        <begin position="270"/>
        <end position="291"/>
    </location>
</feature>
<feature type="transmembrane region" description="Helical" evidence="1">
    <location>
        <begin position="1109"/>
        <end position="1131"/>
    </location>
</feature>
<dbReference type="EMBL" id="MPUH01001227">
    <property type="protein sequence ID" value="OMJ69207.1"/>
    <property type="molecule type" value="Genomic_DNA"/>
</dbReference>
<feature type="transmembrane region" description="Helical" evidence="1">
    <location>
        <begin position="12"/>
        <end position="31"/>
    </location>
</feature>
<keyword evidence="1" id="KW-0812">Transmembrane</keyword>
<proteinExistence type="predicted"/>
<reference evidence="2 3" key="1">
    <citation type="submission" date="2016-11" db="EMBL/GenBank/DDBJ databases">
        <title>The macronuclear genome of Stentor coeruleus: a giant cell with tiny introns.</title>
        <authorList>
            <person name="Slabodnick M."/>
            <person name="Ruby J.G."/>
            <person name="Reiff S.B."/>
            <person name="Swart E.C."/>
            <person name="Gosai S."/>
            <person name="Prabakaran S."/>
            <person name="Witkowska E."/>
            <person name="Larue G.E."/>
            <person name="Fisher S."/>
            <person name="Freeman R.M."/>
            <person name="Gunawardena J."/>
            <person name="Chu W."/>
            <person name="Stover N.A."/>
            <person name="Gregory B.D."/>
            <person name="Nowacki M."/>
            <person name="Derisi J."/>
            <person name="Roy S.W."/>
            <person name="Marshall W.F."/>
            <person name="Sood P."/>
        </authorList>
    </citation>
    <scope>NUCLEOTIDE SEQUENCE [LARGE SCALE GENOMIC DNA]</scope>
    <source>
        <strain evidence="2">WM001</strain>
    </source>
</reference>
<gene>
    <name evidence="2" type="ORF">SteCoe_33132</name>
</gene>
<feature type="transmembrane region" description="Helical" evidence="1">
    <location>
        <begin position="839"/>
        <end position="866"/>
    </location>
</feature>
<keyword evidence="1" id="KW-1133">Transmembrane helix</keyword>
<sequence length="1340" mass="158002">MKGKASLNIYKKLLKYFYTLHIDILSVQISREDTSSIIIKGLSFISPILFIIYNCNYTFQIEILKNLTGFDSISFIFNIFLYLTPDAIVINIGKAYALLIFYYFLLSGTFACVLLQVYYMRINEKPMNILNYMLNLGFVLIFKVFLMPIVSLLLSAIHNRFWTKDDSQYEIMAVGEISLVFLIFFIVFCGLYLVYFIENAYKGRQGKLFSCSNHIGEVLWFINSWAMSFSHVFLNKNFIWINIARIILHGLCLQYFINKHPYYNNKTNRILAVVFCVNMLTSMQFLLAYFLHNAYTLVLWFLLVNPCISFIVQGKVMNFNIKVQNKDLDDIIDIEEDWELDVYTLKFVEKYEFIQKTICSTDVCDQIDELCDKYENFIRNTRSKPSKKKHVLKCLFFIYINRSEKAYYEFFYSNFVPYSFFPTIQLQKCRKILSDFSVLEHFYSSYFTLNLKSKKSDLKVCRNLLSLCTELHENYSSLSKIDKKVTMLVYFLKRSLRLYGKLMKDYQNHESLEMYGSFLTGVLNDNKGLKYLNLAKTMSSDLGNDNTTCWILDSTSGFCIFSIEKHEQGLILEYNPNFLEILSIQKEIAPENILSIPFPPFDKIAMDIIYSKYLSTKKLTLMEDCFRIVADCETLLMDIEVNLLPIKWKKKTCLLMSCKRISEIVILLNNDYTIVGVSKNFLNVVLGYSNRFTVPQIMNKKIHYFLPNFTKNYVENGFFEYADMNNGKMRISSKSIKYKHWSFVVLIISNIRGCLFRQTSMLKTIQRRHSLNIIQFSDVHNEIFDSSKIIENPEPKLMQNESTFDSRKYEYEPESFSLSARSKKQNSDILRDFEQKITLLQLILVLLYIFSILCIIGILLFLYFYLKSFEEFNTVEKISYIASELLQISYSARRLQLINSGFFLLEDQNYYRELLKNSTSAMHGYLEEIQSSSLSIIKDHNPDFTNDIVTIVTLNMDNQIIEKINLIEALRKIAINAETLATSEVWKNYEFLMIYVNSVDDVLRHIIGCIEKISKNFHEEKDRIRLKLMLVIVIPQIILIGLFFTFFMPPLMQVSKIYKRVIKEILSIKRDMLIKTEKSSMRRMEVYHREIHNSKSTTRNRRPRIRDQWVYYTFLLICIIGAYFALLNFLITLPISSLHLDLEKYTNKDMLFLNIYIYSSYYWAWENNYSYYPNISYYTIQETYSIYPQIPITISLLNSKIFNILHILKENIKDLDIQNFLIESTCFNTGYCDNYFYNGLIGAIDDTVMEIENWVKNNGKNEGIFGLKRMNNVINAVVELQTMCEKYVAKKLDQSDYIKICIVLNFLFALSILVFYKGFLRMLFKKILLYAKVRIFFKIK</sequence>
<protein>
    <submittedName>
        <fullName evidence="2">Uncharacterized protein</fullName>
    </submittedName>
</protein>
<dbReference type="Proteomes" id="UP000187209">
    <property type="component" value="Unassembled WGS sequence"/>
</dbReference>
<evidence type="ECO:0000313" key="2">
    <source>
        <dbReference type="EMBL" id="OMJ69207.1"/>
    </source>
</evidence>
<comment type="caution">
    <text evidence="2">The sequence shown here is derived from an EMBL/GenBank/DDBJ whole genome shotgun (WGS) entry which is preliminary data.</text>
</comment>
<feature type="transmembrane region" description="Helical" evidence="1">
    <location>
        <begin position="177"/>
        <end position="197"/>
    </location>
</feature>
<accession>A0A1R2AXI0</accession>